<dbReference type="InterPro" id="IPR032675">
    <property type="entry name" value="LRR_dom_sf"/>
</dbReference>
<accession>A0A9N8V2R2</accession>
<name>A0A9N8V2R2_FUNMO</name>
<dbReference type="Proteomes" id="UP000789375">
    <property type="component" value="Unassembled WGS sequence"/>
</dbReference>
<protein>
    <submittedName>
        <fullName evidence="1">15525_t:CDS:1</fullName>
    </submittedName>
</protein>
<reference evidence="1" key="1">
    <citation type="submission" date="2021-06" db="EMBL/GenBank/DDBJ databases">
        <authorList>
            <person name="Kallberg Y."/>
            <person name="Tangrot J."/>
            <person name="Rosling A."/>
        </authorList>
    </citation>
    <scope>NUCLEOTIDE SEQUENCE</scope>
    <source>
        <strain evidence="1">87-6 pot B 2015</strain>
    </source>
</reference>
<organism evidence="1 2">
    <name type="scientific">Funneliformis mosseae</name>
    <name type="common">Endomycorrhizal fungus</name>
    <name type="synonym">Glomus mosseae</name>
    <dbReference type="NCBI Taxonomy" id="27381"/>
    <lineage>
        <taxon>Eukaryota</taxon>
        <taxon>Fungi</taxon>
        <taxon>Fungi incertae sedis</taxon>
        <taxon>Mucoromycota</taxon>
        <taxon>Glomeromycotina</taxon>
        <taxon>Glomeromycetes</taxon>
        <taxon>Glomerales</taxon>
        <taxon>Glomeraceae</taxon>
        <taxon>Funneliformis</taxon>
    </lineage>
</organism>
<proteinExistence type="predicted"/>
<dbReference type="EMBL" id="CAJVPP010000008">
    <property type="protein sequence ID" value="CAG8434492.1"/>
    <property type="molecule type" value="Genomic_DNA"/>
</dbReference>
<dbReference type="SUPFAM" id="SSF52047">
    <property type="entry name" value="RNI-like"/>
    <property type="match status" value="1"/>
</dbReference>
<gene>
    <name evidence="1" type="ORF">FMOSSE_LOCUS101</name>
</gene>
<sequence length="530" mass="63076">MAFNLPPETLQKIFDYINDDDFNTFQSLILVNRDWCQNSIMLLWKKPFHNKLRFKNLYKIISVILAFLDDERKQYLNITDARLEIQAKVLFDYPSFIKELNFKAIVFLLKEWINRKEKIRPILAPDYFTTHEKEYIAKFNDYKYMEVITPKALFINQERIAFVDAIYHVISRNNNALKSLILDKPYMVMYDMFKPFYQEIISSNPGFLNQLELINFYYDRNCPEILEEFSKITNNLKSIHIGFQYHISDCMGEDGLIQFIKSQNNLEHVALDGYEGSRLADIHNSLITQAHSLRTFKIWFTDIDLNCLNFLGECQNLEELEFGCIDFYSVYEGNFPKLKKLKIYDPYFIDHEINHSIPLSLITNVGKYLSKCVFMVDSEHSLSLIQTIATSCPNLVSLTFRIQSRNELDELIKHFDDKFQKLEVLKICNYFGDDDEYWMIDECIREFFLKIPKNVRKLDISKWVINIKLLEDYLHCIKRPLKKFQFTFHGEIHEIGNLVKKFSIEKSWSIKGVAPTSRFYYCHIIKIEWD</sequence>
<evidence type="ECO:0000313" key="1">
    <source>
        <dbReference type="EMBL" id="CAG8434492.1"/>
    </source>
</evidence>
<keyword evidence="2" id="KW-1185">Reference proteome</keyword>
<dbReference type="Gene3D" id="3.80.10.10">
    <property type="entry name" value="Ribonuclease Inhibitor"/>
    <property type="match status" value="1"/>
</dbReference>
<comment type="caution">
    <text evidence="1">The sequence shown here is derived from an EMBL/GenBank/DDBJ whole genome shotgun (WGS) entry which is preliminary data.</text>
</comment>
<evidence type="ECO:0000313" key="2">
    <source>
        <dbReference type="Proteomes" id="UP000789375"/>
    </source>
</evidence>
<dbReference type="AlphaFoldDB" id="A0A9N8V2R2"/>